<protein>
    <submittedName>
        <fullName evidence="4">GNAT family N-acetyltransferase</fullName>
        <ecNumber evidence="4">2.3.1.-</ecNumber>
    </submittedName>
</protein>
<proteinExistence type="predicted"/>
<keyword evidence="5" id="KW-1185">Reference proteome</keyword>
<dbReference type="RefSeq" id="WP_396682604.1">
    <property type="nucleotide sequence ID" value="NZ_JBIRPU010000018.1"/>
</dbReference>
<dbReference type="EMBL" id="JBIRPU010000018">
    <property type="protein sequence ID" value="MFI0795404.1"/>
    <property type="molecule type" value="Genomic_DNA"/>
</dbReference>
<dbReference type="Proteomes" id="UP001611075">
    <property type="component" value="Unassembled WGS sequence"/>
</dbReference>
<reference evidence="4 5" key="1">
    <citation type="submission" date="2024-10" db="EMBL/GenBank/DDBJ databases">
        <title>The Natural Products Discovery Center: Release of the First 8490 Sequenced Strains for Exploring Actinobacteria Biosynthetic Diversity.</title>
        <authorList>
            <person name="Kalkreuter E."/>
            <person name="Kautsar S.A."/>
            <person name="Yang D."/>
            <person name="Bader C.D."/>
            <person name="Teijaro C.N."/>
            <person name="Fluegel L."/>
            <person name="Davis C.M."/>
            <person name="Simpson J.R."/>
            <person name="Lauterbach L."/>
            <person name="Steele A.D."/>
            <person name="Gui C."/>
            <person name="Meng S."/>
            <person name="Li G."/>
            <person name="Viehrig K."/>
            <person name="Ye F."/>
            <person name="Su P."/>
            <person name="Kiefer A.F."/>
            <person name="Nichols A."/>
            <person name="Cepeda A.J."/>
            <person name="Yan W."/>
            <person name="Fan B."/>
            <person name="Jiang Y."/>
            <person name="Adhikari A."/>
            <person name="Zheng C.-J."/>
            <person name="Schuster L."/>
            <person name="Cowan T.M."/>
            <person name="Smanski M.J."/>
            <person name="Chevrette M.G."/>
            <person name="De Carvalho L.P.S."/>
            <person name="Shen B."/>
        </authorList>
    </citation>
    <scope>NUCLEOTIDE SEQUENCE [LARGE SCALE GENOMIC DNA]</scope>
    <source>
        <strain evidence="4 5">NPDC021253</strain>
    </source>
</reference>
<comment type="caution">
    <text evidence="4">The sequence shown here is derived from an EMBL/GenBank/DDBJ whole genome shotgun (WGS) entry which is preliminary data.</text>
</comment>
<accession>A0ABW7SNX1</accession>
<dbReference type="CDD" id="cd04301">
    <property type="entry name" value="NAT_SF"/>
    <property type="match status" value="1"/>
</dbReference>
<keyword evidence="1 4" id="KW-0808">Transferase</keyword>
<evidence type="ECO:0000256" key="1">
    <source>
        <dbReference type="ARBA" id="ARBA00022679"/>
    </source>
</evidence>
<dbReference type="EC" id="2.3.1.-" evidence="4"/>
<dbReference type="PROSITE" id="PS51186">
    <property type="entry name" value="GNAT"/>
    <property type="match status" value="1"/>
</dbReference>
<evidence type="ECO:0000259" key="3">
    <source>
        <dbReference type="PROSITE" id="PS51186"/>
    </source>
</evidence>
<dbReference type="InterPro" id="IPR050832">
    <property type="entry name" value="Bact_Acetyltransf"/>
</dbReference>
<dbReference type="Pfam" id="PF00583">
    <property type="entry name" value="Acetyltransf_1"/>
    <property type="match status" value="1"/>
</dbReference>
<keyword evidence="2 4" id="KW-0012">Acyltransferase</keyword>
<evidence type="ECO:0000256" key="2">
    <source>
        <dbReference type="ARBA" id="ARBA00023315"/>
    </source>
</evidence>
<name>A0ABW7SNX1_9ACTN</name>
<dbReference type="Gene3D" id="3.40.630.30">
    <property type="match status" value="1"/>
</dbReference>
<sequence>MINVRRAVVGDAAEVVRLRGVMLASVDGAEPAPGLWQDAARKNLRDRLAEPQDTMGVFVVDKPDRPGELAAVAVGTIERRLGGPANPSGLVGYVFNVVTDPAYRRRGYSRACLEALLDWYRERGVGKIDLRASADGEPLYRSLGFVPTTGPTLRLSLPPAD</sequence>
<feature type="domain" description="N-acetyltransferase" evidence="3">
    <location>
        <begin position="2"/>
        <end position="161"/>
    </location>
</feature>
<dbReference type="PANTHER" id="PTHR43877">
    <property type="entry name" value="AMINOALKYLPHOSPHONATE N-ACETYLTRANSFERASE-RELATED-RELATED"/>
    <property type="match status" value="1"/>
</dbReference>
<evidence type="ECO:0000313" key="5">
    <source>
        <dbReference type="Proteomes" id="UP001611075"/>
    </source>
</evidence>
<gene>
    <name evidence="4" type="ORF">ACH4OY_22410</name>
</gene>
<organism evidence="4 5">
    <name type="scientific">Micromonospora rubida</name>
    <dbReference type="NCBI Taxonomy" id="2697657"/>
    <lineage>
        <taxon>Bacteria</taxon>
        <taxon>Bacillati</taxon>
        <taxon>Actinomycetota</taxon>
        <taxon>Actinomycetes</taxon>
        <taxon>Micromonosporales</taxon>
        <taxon>Micromonosporaceae</taxon>
        <taxon>Micromonospora</taxon>
    </lineage>
</organism>
<dbReference type="SUPFAM" id="SSF55729">
    <property type="entry name" value="Acyl-CoA N-acyltransferases (Nat)"/>
    <property type="match status" value="1"/>
</dbReference>
<dbReference type="InterPro" id="IPR000182">
    <property type="entry name" value="GNAT_dom"/>
</dbReference>
<dbReference type="InterPro" id="IPR016181">
    <property type="entry name" value="Acyl_CoA_acyltransferase"/>
</dbReference>
<dbReference type="GO" id="GO:0016746">
    <property type="term" value="F:acyltransferase activity"/>
    <property type="evidence" value="ECO:0007669"/>
    <property type="project" value="UniProtKB-KW"/>
</dbReference>
<evidence type="ECO:0000313" key="4">
    <source>
        <dbReference type="EMBL" id="MFI0795404.1"/>
    </source>
</evidence>